<dbReference type="STRING" id="1193729.A1OE_1266"/>
<accession>K7YIL9</accession>
<proteinExistence type="predicted"/>
<dbReference type="AlphaFoldDB" id="K7YIL9"/>
<dbReference type="KEGG" id="thal:A1OE_1266"/>
<dbReference type="Proteomes" id="UP000010077">
    <property type="component" value="Chromosome"/>
</dbReference>
<dbReference type="EMBL" id="CP003539">
    <property type="protein sequence ID" value="AFX99440.1"/>
    <property type="molecule type" value="Genomic_DNA"/>
</dbReference>
<evidence type="ECO:0000313" key="1">
    <source>
        <dbReference type="EMBL" id="AFX99440.1"/>
    </source>
</evidence>
<evidence type="ECO:0000313" key="2">
    <source>
        <dbReference type="Proteomes" id="UP000010077"/>
    </source>
</evidence>
<protein>
    <submittedName>
        <fullName evidence="1">Uncharacterized protein</fullName>
    </submittedName>
</protein>
<reference evidence="1 2" key="1">
    <citation type="journal article" date="2012" name="Proc. Natl. Acad. Sci. U.S.A.">
        <title>Genome streamlining and chemical defense in a coral reef symbiosis.</title>
        <authorList>
            <person name="Kwan J.C."/>
            <person name="Donia M.S."/>
            <person name="Han A.W."/>
            <person name="Hirose E."/>
            <person name="Haygood M.G."/>
            <person name="Schmidt E.W."/>
        </authorList>
    </citation>
    <scope>NUCLEOTIDE SEQUENCE [LARGE SCALE GENOMIC DNA]</scope>
    <source>
        <strain evidence="1 2">L2</strain>
    </source>
</reference>
<organism evidence="1 2">
    <name type="scientific">Candidatus Endolissoclinum faulkneri L2</name>
    <dbReference type="NCBI Taxonomy" id="1193729"/>
    <lineage>
        <taxon>Bacteria</taxon>
        <taxon>Pseudomonadati</taxon>
        <taxon>Pseudomonadota</taxon>
        <taxon>Alphaproteobacteria</taxon>
        <taxon>Rhodospirillales</taxon>
        <taxon>Rhodospirillaceae</taxon>
        <taxon>Candidatus Endolissoclinum</taxon>
    </lineage>
</organism>
<dbReference type="HOGENOM" id="CLU_3306466_0_0_5"/>
<gene>
    <name evidence="1" type="ORF">A1OE_1266</name>
</gene>
<name>K7YIL9_9PROT</name>
<keyword evidence="2" id="KW-1185">Reference proteome</keyword>
<sequence length="39" mass="4778">MTTLRKDFIDSWIDFYHHYQSIDLLTNIDSYWAIITQVN</sequence>